<comment type="subcellular location">
    <subcellularLocation>
        <location evidence="1">Cell membrane</location>
        <topology evidence="1">Multi-pass membrane protein</topology>
    </subcellularLocation>
</comment>
<dbReference type="InterPro" id="IPR050171">
    <property type="entry name" value="MFS_Transporters"/>
</dbReference>
<keyword evidence="4 7" id="KW-0812">Transmembrane</keyword>
<organism evidence="9 10">
    <name type="scientific">Nostoc sphaeroides CCNUC1</name>
    <dbReference type="NCBI Taxonomy" id="2653204"/>
    <lineage>
        <taxon>Bacteria</taxon>
        <taxon>Bacillati</taxon>
        <taxon>Cyanobacteriota</taxon>
        <taxon>Cyanophyceae</taxon>
        <taxon>Nostocales</taxon>
        <taxon>Nostocaceae</taxon>
        <taxon>Nostoc</taxon>
    </lineage>
</organism>
<evidence type="ECO:0000256" key="2">
    <source>
        <dbReference type="ARBA" id="ARBA00022448"/>
    </source>
</evidence>
<dbReference type="GO" id="GO:0005886">
    <property type="term" value="C:plasma membrane"/>
    <property type="evidence" value="ECO:0007669"/>
    <property type="project" value="UniProtKB-SubCell"/>
</dbReference>
<dbReference type="PANTHER" id="PTHR23517">
    <property type="entry name" value="RESISTANCE PROTEIN MDTM, PUTATIVE-RELATED-RELATED"/>
    <property type="match status" value="1"/>
</dbReference>
<dbReference type="EMBL" id="CP045229">
    <property type="protein sequence ID" value="QFS52515.1"/>
    <property type="molecule type" value="Genomic_DNA"/>
</dbReference>
<evidence type="ECO:0000259" key="8">
    <source>
        <dbReference type="PROSITE" id="PS50850"/>
    </source>
</evidence>
<feature type="transmembrane region" description="Helical" evidence="7">
    <location>
        <begin position="349"/>
        <end position="370"/>
    </location>
</feature>
<feature type="transmembrane region" description="Helical" evidence="7">
    <location>
        <begin position="107"/>
        <end position="129"/>
    </location>
</feature>
<dbReference type="PANTHER" id="PTHR23517:SF3">
    <property type="entry name" value="INTEGRAL MEMBRANE TRANSPORT PROTEIN"/>
    <property type="match status" value="1"/>
</dbReference>
<feature type="transmembrane region" description="Helical" evidence="7">
    <location>
        <begin position="310"/>
        <end position="329"/>
    </location>
</feature>
<keyword evidence="5 7" id="KW-1133">Transmembrane helix</keyword>
<evidence type="ECO:0000256" key="1">
    <source>
        <dbReference type="ARBA" id="ARBA00004651"/>
    </source>
</evidence>
<evidence type="ECO:0000256" key="6">
    <source>
        <dbReference type="ARBA" id="ARBA00023136"/>
    </source>
</evidence>
<protein>
    <submittedName>
        <fullName evidence="9">Major facilitator superfamily</fullName>
    </submittedName>
</protein>
<feature type="transmembrane region" description="Helical" evidence="7">
    <location>
        <begin position="222"/>
        <end position="245"/>
    </location>
</feature>
<dbReference type="SUPFAM" id="SSF103473">
    <property type="entry name" value="MFS general substrate transporter"/>
    <property type="match status" value="1"/>
</dbReference>
<dbReference type="KEGG" id="nsh:GXM_10270"/>
<keyword evidence="2" id="KW-0813">Transport</keyword>
<evidence type="ECO:0000256" key="4">
    <source>
        <dbReference type="ARBA" id="ARBA00022692"/>
    </source>
</evidence>
<dbReference type="PROSITE" id="PS50850">
    <property type="entry name" value="MFS"/>
    <property type="match status" value="1"/>
</dbReference>
<keyword evidence="10" id="KW-1185">Reference proteome</keyword>
<evidence type="ECO:0000313" key="9">
    <source>
        <dbReference type="EMBL" id="QFS52515.1"/>
    </source>
</evidence>
<sequence>MHQPTLRFPQFSSQIWIQAVGRSLYLCGYGLIEFCSPIIFVNYVGLSATTVGIGTSTYALAALVSNFLGGPLADFAKVGRKGTLLLAALLAILASGIFALTHNLLTLIVANLLYGLSTGFYWTAVGAAATDLTTSEERHNAFAMLGLVESAGEGIGVLAGGVLINQTRGDLSIFLIAGLVFLFFLVLVWIAITKTQQEQDNPDNLPIMTGWVTAFRDKPLRIFVLVNVLFTIYVALVSVTMPLYLTNFISEESVASLFSWWYIGLGAILQPPLAYFLILFMNASRALMVSMLIWGLGFLGIWLFTGVTTAYTSLIILSLAVLAIANAIYKPFAATFIAELAPKSLRGVYTALGSQCWAIGYFVGPLLGGWALDQVQNVTHDLWISVAVSTIFGIIILQFLHQNIAPPATALLTDMEEKSPTVL</sequence>
<evidence type="ECO:0000256" key="3">
    <source>
        <dbReference type="ARBA" id="ARBA00022475"/>
    </source>
</evidence>
<dbReference type="AlphaFoldDB" id="A0A5P8WI69"/>
<reference evidence="9 10" key="1">
    <citation type="submission" date="2019-10" db="EMBL/GenBank/DDBJ databases">
        <title>Genomic and transcriptomic insights into the perfect genentic adaptation of a filamentous nitrogen-fixing cyanobacterium to rice fields.</title>
        <authorList>
            <person name="Chen Z."/>
        </authorList>
    </citation>
    <scope>NUCLEOTIDE SEQUENCE [LARGE SCALE GENOMIC DNA]</scope>
    <source>
        <strain evidence="9">CCNUC1</strain>
    </source>
</reference>
<dbReference type="RefSeq" id="WP_152592731.1">
    <property type="nucleotide sequence ID" value="NZ_CP045229.1"/>
</dbReference>
<feature type="transmembrane region" description="Helical" evidence="7">
    <location>
        <begin position="82"/>
        <end position="101"/>
    </location>
</feature>
<keyword evidence="6 7" id="KW-0472">Membrane</keyword>
<dbReference type="Pfam" id="PF07690">
    <property type="entry name" value="MFS_1"/>
    <property type="match status" value="1"/>
</dbReference>
<dbReference type="GO" id="GO:0022857">
    <property type="term" value="F:transmembrane transporter activity"/>
    <property type="evidence" value="ECO:0007669"/>
    <property type="project" value="InterPro"/>
</dbReference>
<keyword evidence="3" id="KW-1003">Cell membrane</keyword>
<dbReference type="Gene3D" id="1.20.1250.20">
    <property type="entry name" value="MFS general substrate transporter like domains"/>
    <property type="match status" value="1"/>
</dbReference>
<name>A0A5P8WI69_9NOSO</name>
<feature type="domain" description="Major facilitator superfamily (MFS) profile" evidence="8">
    <location>
        <begin position="14"/>
        <end position="405"/>
    </location>
</feature>
<feature type="transmembrane region" description="Helical" evidence="7">
    <location>
        <begin position="141"/>
        <end position="165"/>
    </location>
</feature>
<evidence type="ECO:0000256" key="7">
    <source>
        <dbReference type="SAM" id="Phobius"/>
    </source>
</evidence>
<dbReference type="InterPro" id="IPR011701">
    <property type="entry name" value="MFS"/>
</dbReference>
<dbReference type="Proteomes" id="UP000326678">
    <property type="component" value="Chromosome pGXM02"/>
</dbReference>
<proteinExistence type="predicted"/>
<feature type="transmembrane region" description="Helical" evidence="7">
    <location>
        <begin position="257"/>
        <end position="279"/>
    </location>
</feature>
<gene>
    <name evidence="9" type="ORF">GXM_10270</name>
</gene>
<feature type="transmembrane region" description="Helical" evidence="7">
    <location>
        <begin position="171"/>
        <end position="192"/>
    </location>
</feature>
<accession>A0A5P8WI69</accession>
<evidence type="ECO:0000313" key="10">
    <source>
        <dbReference type="Proteomes" id="UP000326678"/>
    </source>
</evidence>
<feature type="transmembrane region" description="Helical" evidence="7">
    <location>
        <begin position="382"/>
        <end position="400"/>
    </location>
</feature>
<dbReference type="InterPro" id="IPR036259">
    <property type="entry name" value="MFS_trans_sf"/>
</dbReference>
<dbReference type="InterPro" id="IPR020846">
    <property type="entry name" value="MFS_dom"/>
</dbReference>
<evidence type="ECO:0000256" key="5">
    <source>
        <dbReference type="ARBA" id="ARBA00022989"/>
    </source>
</evidence>
<feature type="transmembrane region" description="Helical" evidence="7">
    <location>
        <begin position="286"/>
        <end position="304"/>
    </location>
</feature>